<sequence length="542" mass="61382">MNCIEQRIRQLRVFDNSLVCDDLDSIPMASLPDKFKMPDIERYIGVGCPYIHFRLYSTVMRAHGLDELQMITMFPLSLSGIAQRWFERVLVFEIVEIINRPSERDQIQMILRSLQPRIARHVVGVPFTNFGSLVSTLYDVKDGILRGLWSDSSLVDAKRKKPVGGQRSVDVGVVSSTSQRPPKRHQRVLQPTGTYPSYPPQQHRSWALPQLYDQVYLPPTLILSYYTAQGAERPLTSYPTPIQPCYTAQVAVRPLASYPRPRAPQRSAHFALKTPKQFSQLGMSLSQALRKLTDARLLMLLAPRPLSQPIPPQFRMDLYYAYHQGLGHETDRCTALRHVIQDLMDQGLVHLGQSSVTTNPLLAHTSHAVLPPTGDIHFMDFTKPDDRIHMLSWDDSEPEPIVVNESYEVDGVISDTQASAPFRLVPNTPLVQLTTVGSLYVICGGRVVRQQPPIVARPLESDVTREEIRREDDEILRQLQSTQTHISIWSLLASSTSHWETLVRALSQIRGHWTCRLDDFASGPNSTTSSEDIRNDGHFITK</sequence>
<proteinExistence type="predicted"/>
<evidence type="ECO:0008006" key="3">
    <source>
        <dbReference type="Google" id="ProtNLM"/>
    </source>
</evidence>
<name>A5BRJ4_VITVI</name>
<reference evidence="2" key="1">
    <citation type="journal article" date="2007" name="PLoS ONE">
        <title>The first genome sequence of an elite grapevine cultivar (Pinot noir Vitis vinifera L.): coping with a highly heterozygous genome.</title>
        <authorList>
            <person name="Velasco R."/>
            <person name="Zharkikh A."/>
            <person name="Troggio M."/>
            <person name="Cartwright D.A."/>
            <person name="Cestaro A."/>
            <person name="Pruss D."/>
            <person name="Pindo M."/>
            <person name="FitzGerald L.M."/>
            <person name="Vezzulli S."/>
            <person name="Reid J."/>
            <person name="Malacarne G."/>
            <person name="Iliev D."/>
            <person name="Coppola G."/>
            <person name="Wardell B."/>
            <person name="Micheletti D."/>
            <person name="Macalma T."/>
            <person name="Facci M."/>
            <person name="Mitchell J.T."/>
            <person name="Perazzolli M."/>
            <person name="Eldredge G."/>
            <person name="Gatto P."/>
            <person name="Oyzerski R."/>
            <person name="Moretto M."/>
            <person name="Gutin N."/>
            <person name="Stefanini M."/>
            <person name="Chen Y."/>
            <person name="Segala C."/>
            <person name="Davenport C."/>
            <person name="Dematte L."/>
            <person name="Mraz A."/>
            <person name="Battilana J."/>
            <person name="Stormo K."/>
            <person name="Costa F."/>
            <person name="Tao Q."/>
            <person name="Si-Ammour A."/>
            <person name="Harkins T."/>
            <person name="Lackey A."/>
            <person name="Perbost C."/>
            <person name="Taillon B."/>
            <person name="Stella A."/>
            <person name="Solovyev V."/>
            <person name="Fawcett J.A."/>
            <person name="Sterck L."/>
            <person name="Vandepoele K."/>
            <person name="Grando S.M."/>
            <person name="Toppo S."/>
            <person name="Moser C."/>
            <person name="Lanchbury J."/>
            <person name="Bogden R."/>
            <person name="Skolnick M."/>
            <person name="Sgaramella V."/>
            <person name="Bhatnagar S.K."/>
            <person name="Fontana P."/>
            <person name="Gutin A."/>
            <person name="Van de Peer Y."/>
            <person name="Salamini F."/>
            <person name="Viola R."/>
        </authorList>
    </citation>
    <scope>NUCLEOTIDE SEQUENCE</scope>
</reference>
<organism evidence="2">
    <name type="scientific">Vitis vinifera</name>
    <name type="common">Grape</name>
    <dbReference type="NCBI Taxonomy" id="29760"/>
    <lineage>
        <taxon>Eukaryota</taxon>
        <taxon>Viridiplantae</taxon>
        <taxon>Streptophyta</taxon>
        <taxon>Embryophyta</taxon>
        <taxon>Tracheophyta</taxon>
        <taxon>Spermatophyta</taxon>
        <taxon>Magnoliopsida</taxon>
        <taxon>eudicotyledons</taxon>
        <taxon>Gunneridae</taxon>
        <taxon>Pentapetalae</taxon>
        <taxon>rosids</taxon>
        <taxon>Vitales</taxon>
        <taxon>Vitaceae</taxon>
        <taxon>Viteae</taxon>
        <taxon>Vitis</taxon>
    </lineage>
</organism>
<evidence type="ECO:0000313" key="2">
    <source>
        <dbReference type="EMBL" id="CAN72629.1"/>
    </source>
</evidence>
<feature type="region of interest" description="Disordered" evidence="1">
    <location>
        <begin position="166"/>
        <end position="196"/>
    </location>
</feature>
<protein>
    <recommendedName>
        <fullName evidence="3">Retrotransposon gag domain-containing protein</fullName>
    </recommendedName>
</protein>
<feature type="region of interest" description="Disordered" evidence="1">
    <location>
        <begin position="520"/>
        <end position="542"/>
    </location>
</feature>
<accession>A5BRJ4</accession>
<dbReference type="PANTHER" id="PTHR32108">
    <property type="entry name" value="DNA-DIRECTED RNA POLYMERASE SUBUNIT ALPHA"/>
    <property type="match status" value="1"/>
</dbReference>
<gene>
    <name evidence="2" type="ORF">VITISV_035641</name>
</gene>
<evidence type="ECO:0000256" key="1">
    <source>
        <dbReference type="SAM" id="MobiDB-lite"/>
    </source>
</evidence>
<dbReference type="EMBL" id="AM468455">
    <property type="protein sequence ID" value="CAN72629.1"/>
    <property type="molecule type" value="Genomic_DNA"/>
</dbReference>
<feature type="compositionally biased region" description="Basic and acidic residues" evidence="1">
    <location>
        <begin position="531"/>
        <end position="542"/>
    </location>
</feature>
<dbReference type="AlphaFoldDB" id="A5BRJ4"/>